<dbReference type="EMBL" id="JSCE01000262">
    <property type="protein sequence ID" value="KHM45521.1"/>
    <property type="molecule type" value="Genomic_DNA"/>
</dbReference>
<dbReference type="GO" id="GO:0016301">
    <property type="term" value="F:kinase activity"/>
    <property type="evidence" value="ECO:0007669"/>
    <property type="project" value="UniProtKB-KW"/>
</dbReference>
<keyword evidence="1" id="KW-0808">Transferase</keyword>
<dbReference type="PIRSF" id="PIRSF033887">
    <property type="entry name" value="PduX"/>
    <property type="match status" value="1"/>
</dbReference>
<dbReference type="Gene3D" id="3.30.230.120">
    <property type="match status" value="1"/>
</dbReference>
<keyword evidence="2" id="KW-0547">Nucleotide-binding</keyword>
<evidence type="ECO:0000256" key="3">
    <source>
        <dbReference type="ARBA" id="ARBA00022777"/>
    </source>
</evidence>
<dbReference type="Pfam" id="PF00288">
    <property type="entry name" value="GHMP_kinases_N"/>
    <property type="match status" value="1"/>
</dbReference>
<name>A0A0B2JGS3_9FIRM</name>
<feature type="domain" description="GHMP kinase N-terminal" evidence="4">
    <location>
        <begin position="54"/>
        <end position="119"/>
    </location>
</feature>
<gene>
    <name evidence="6" type="ORF">NZ47_13890</name>
</gene>
<dbReference type="Proteomes" id="UP000030993">
    <property type="component" value="Unassembled WGS sequence"/>
</dbReference>
<dbReference type="eggNOG" id="COG4542">
    <property type="taxonomic scope" value="Bacteria"/>
</dbReference>
<dbReference type="STRING" id="82374.NZ47_13890"/>
<proteinExistence type="predicted"/>
<evidence type="ECO:0000256" key="1">
    <source>
        <dbReference type="ARBA" id="ARBA00022679"/>
    </source>
</evidence>
<dbReference type="InterPro" id="IPR006204">
    <property type="entry name" value="GHMP_kinase_N_dom"/>
</dbReference>
<evidence type="ECO:0000256" key="2">
    <source>
        <dbReference type="ARBA" id="ARBA00022741"/>
    </source>
</evidence>
<dbReference type="SUPFAM" id="SSF54211">
    <property type="entry name" value="Ribosomal protein S5 domain 2-like"/>
    <property type="match status" value="1"/>
</dbReference>
<reference evidence="6 7" key="1">
    <citation type="journal article" date="2013" name="PLoS ONE">
        <title>Identification and characterization of three novel lipases belonging to families II and V from Anaerovibrio lipolyticus 5ST.</title>
        <authorList>
            <person name="Prive F."/>
            <person name="Kaderbhai N.N."/>
            <person name="Girdwood S."/>
            <person name="Worgan H.J."/>
            <person name="Pinloche E."/>
            <person name="Scollan N.D."/>
            <person name="Huws S.A."/>
            <person name="Newbold C.J."/>
        </authorList>
    </citation>
    <scope>NUCLEOTIDE SEQUENCE [LARGE SCALE GENOMIC DNA]</scope>
    <source>
        <strain evidence="6 7">5S</strain>
    </source>
</reference>
<keyword evidence="3" id="KW-0418">Kinase</keyword>
<dbReference type="RefSeq" id="WP_039212321.1">
    <property type="nucleotide sequence ID" value="NZ_JSCE01000262.1"/>
</dbReference>
<comment type="caution">
    <text evidence="6">The sequence shown here is derived from an EMBL/GenBank/DDBJ whole genome shotgun (WGS) entry which is preliminary data.</text>
</comment>
<dbReference type="InterPro" id="IPR012363">
    <property type="entry name" value="PduX"/>
</dbReference>
<dbReference type="Pfam" id="PF08544">
    <property type="entry name" value="GHMP_kinases_C"/>
    <property type="match status" value="1"/>
</dbReference>
<dbReference type="AlphaFoldDB" id="A0A0B2JGS3"/>
<accession>A0A0B2JGS3</accession>
<dbReference type="PANTHER" id="PTHR43527:SF1">
    <property type="entry name" value="L-THREONINE KINASE"/>
    <property type="match status" value="1"/>
</dbReference>
<evidence type="ECO:0000313" key="7">
    <source>
        <dbReference type="Proteomes" id="UP000030993"/>
    </source>
</evidence>
<sequence length="287" mass="31005">MLLEVLVPGSCGEIAQGWRDGQPFLVTCPIGLYSRALVTERTSAKTGLGKKARAALKNTVGYMGFTEFPLGLALESQLPTGKGMAASTADIVAVIQAVATAIDDELEPEEVAELAAGIEPTDGVFYPGVVQMDYMTGKLIESYKPVPKMIIAMFDTGGTVNTVELHSDYSENHGNENSPAELLEAVDSLKKDFSPGNIARVATMSARANQKIVEKPQLEEIIEFAQSQGALGVNVAHSGTMLGILFKPDESMRKVLDISKAVEAKFPHMEYFETERLIPGGWIIRQR</sequence>
<dbReference type="GO" id="GO:0005524">
    <property type="term" value="F:ATP binding"/>
    <property type="evidence" value="ECO:0007669"/>
    <property type="project" value="InterPro"/>
</dbReference>
<evidence type="ECO:0000259" key="4">
    <source>
        <dbReference type="Pfam" id="PF00288"/>
    </source>
</evidence>
<evidence type="ECO:0008006" key="8">
    <source>
        <dbReference type="Google" id="ProtNLM"/>
    </source>
</evidence>
<protein>
    <recommendedName>
        <fullName evidence="8">GHMP kinase</fullName>
    </recommendedName>
</protein>
<keyword evidence="7" id="KW-1185">Reference proteome</keyword>
<dbReference type="PANTHER" id="PTHR43527">
    <property type="entry name" value="4-DIPHOSPHOCYTIDYL-2-C-METHYL-D-ERYTHRITOL KINASE, CHLOROPLASTIC"/>
    <property type="match status" value="1"/>
</dbReference>
<evidence type="ECO:0000259" key="5">
    <source>
        <dbReference type="Pfam" id="PF08544"/>
    </source>
</evidence>
<dbReference type="InterPro" id="IPR020568">
    <property type="entry name" value="Ribosomal_Su5_D2-typ_SF"/>
</dbReference>
<dbReference type="InterPro" id="IPR013750">
    <property type="entry name" value="GHMP_kinase_C_dom"/>
</dbReference>
<evidence type="ECO:0000313" key="6">
    <source>
        <dbReference type="EMBL" id="KHM45521.1"/>
    </source>
</evidence>
<feature type="domain" description="GHMP kinase C-terminal" evidence="5">
    <location>
        <begin position="195"/>
        <end position="257"/>
    </location>
</feature>
<organism evidence="6 7">
    <name type="scientific">Anaerovibrio lipolyticus</name>
    <dbReference type="NCBI Taxonomy" id="82374"/>
    <lineage>
        <taxon>Bacteria</taxon>
        <taxon>Bacillati</taxon>
        <taxon>Bacillota</taxon>
        <taxon>Negativicutes</taxon>
        <taxon>Selenomonadales</taxon>
        <taxon>Selenomonadaceae</taxon>
        <taxon>Anaerovibrio</taxon>
    </lineage>
</organism>